<evidence type="ECO:0000313" key="3">
    <source>
        <dbReference type="EMBL" id="SHF71745.1"/>
    </source>
</evidence>
<dbReference type="GO" id="GO:0004803">
    <property type="term" value="F:transposase activity"/>
    <property type="evidence" value="ECO:0007669"/>
    <property type="project" value="InterPro"/>
</dbReference>
<dbReference type="NCBIfam" id="NF033542">
    <property type="entry name" value="transpos_IS110"/>
    <property type="match status" value="1"/>
</dbReference>
<dbReference type="InterPro" id="IPR047650">
    <property type="entry name" value="Transpos_IS110"/>
</dbReference>
<accession>A0A1M5DXS2</accession>
<sequence>MNFSDSQDVSPQSVGIDIAEKTLEVRLGAVTSGHQYHFTRPERFPNTKEGFRQMIRWVQSKKKANECWFIMEATGVYYEELAYFLHQKNRQVCVLVPKRVHHWAKSLPIKSKTDAIDARLLARYGLERRPERWQPGSERLRQIKALLRERGQLQQQRTQLINRRHAARQAWNHPESSLHRLTDHIQQIDGYIEQITHELDQLWQSEEQLAEPIRRIGQITGLGCRSVLQVVAETNGFALISNRNQLASYAGLDVVLDQSGRRRGTTKISKQGNARIRQALYMPAVCASQHNRALRAFYKRLVARHPDHKKIALVGVMRKLLLLIYSLWKSGQRYDPEFHYRQITNKA</sequence>
<evidence type="ECO:0000259" key="2">
    <source>
        <dbReference type="Pfam" id="PF02371"/>
    </source>
</evidence>
<protein>
    <submittedName>
        <fullName evidence="3">Transposase</fullName>
    </submittedName>
</protein>
<name>A0A1M5DXS2_9BACT</name>
<dbReference type="Pfam" id="PF01548">
    <property type="entry name" value="DEDD_Tnp_IS110"/>
    <property type="match status" value="1"/>
</dbReference>
<dbReference type="Pfam" id="PF02371">
    <property type="entry name" value="Transposase_20"/>
    <property type="match status" value="1"/>
</dbReference>
<dbReference type="Proteomes" id="UP000184041">
    <property type="component" value="Unassembled WGS sequence"/>
</dbReference>
<dbReference type="InterPro" id="IPR002525">
    <property type="entry name" value="Transp_IS110-like_N"/>
</dbReference>
<organism evidence="3 4">
    <name type="scientific">Fodinibius roseus</name>
    <dbReference type="NCBI Taxonomy" id="1194090"/>
    <lineage>
        <taxon>Bacteria</taxon>
        <taxon>Pseudomonadati</taxon>
        <taxon>Balneolota</taxon>
        <taxon>Balneolia</taxon>
        <taxon>Balneolales</taxon>
        <taxon>Balneolaceae</taxon>
        <taxon>Fodinibius</taxon>
    </lineage>
</organism>
<dbReference type="InterPro" id="IPR003346">
    <property type="entry name" value="Transposase_20"/>
</dbReference>
<dbReference type="STRING" id="1194090.SAMN05443144_11264"/>
<dbReference type="PANTHER" id="PTHR33055:SF3">
    <property type="entry name" value="PUTATIVE TRANSPOSASE FOR IS117-RELATED"/>
    <property type="match status" value="1"/>
</dbReference>
<dbReference type="GO" id="GO:0003677">
    <property type="term" value="F:DNA binding"/>
    <property type="evidence" value="ECO:0007669"/>
    <property type="project" value="InterPro"/>
</dbReference>
<dbReference type="GO" id="GO:0006313">
    <property type="term" value="P:DNA transposition"/>
    <property type="evidence" value="ECO:0007669"/>
    <property type="project" value="InterPro"/>
</dbReference>
<dbReference type="EMBL" id="FQUS01000012">
    <property type="protein sequence ID" value="SHF71745.1"/>
    <property type="molecule type" value="Genomic_DNA"/>
</dbReference>
<proteinExistence type="predicted"/>
<dbReference type="AlphaFoldDB" id="A0A1M5DXS2"/>
<dbReference type="RefSeq" id="WP_073064494.1">
    <property type="nucleotide sequence ID" value="NZ_FQUS01000012.1"/>
</dbReference>
<keyword evidence="4" id="KW-1185">Reference proteome</keyword>
<feature type="domain" description="Transposase IS116/IS110/IS902 C-terminal" evidence="2">
    <location>
        <begin position="215"/>
        <end position="299"/>
    </location>
</feature>
<evidence type="ECO:0000313" key="4">
    <source>
        <dbReference type="Proteomes" id="UP000184041"/>
    </source>
</evidence>
<reference evidence="3 4" key="1">
    <citation type="submission" date="2016-11" db="EMBL/GenBank/DDBJ databases">
        <authorList>
            <person name="Jaros S."/>
            <person name="Januszkiewicz K."/>
            <person name="Wedrychowicz H."/>
        </authorList>
    </citation>
    <scope>NUCLEOTIDE SEQUENCE [LARGE SCALE GENOMIC DNA]</scope>
    <source>
        <strain evidence="3 4">DSM 21986</strain>
    </source>
</reference>
<evidence type="ECO:0000259" key="1">
    <source>
        <dbReference type="Pfam" id="PF01548"/>
    </source>
</evidence>
<dbReference type="OrthoDB" id="964423at2"/>
<feature type="domain" description="Transposase IS110-like N-terminal" evidence="1">
    <location>
        <begin position="14"/>
        <end position="166"/>
    </location>
</feature>
<dbReference type="PANTHER" id="PTHR33055">
    <property type="entry name" value="TRANSPOSASE FOR INSERTION SEQUENCE ELEMENT IS1111A"/>
    <property type="match status" value="1"/>
</dbReference>
<gene>
    <name evidence="3" type="ORF">SAMN05443144_11264</name>
</gene>